<accession>A0AA39ZT66</accession>
<dbReference type="RefSeq" id="XP_060290105.1">
    <property type="nucleotide sequence ID" value="XM_060440572.1"/>
</dbReference>
<comment type="caution">
    <text evidence="1">The sequence shown here is derived from an EMBL/GenBank/DDBJ whole genome shotgun (WGS) entry which is preliminary data.</text>
</comment>
<dbReference type="AlphaFoldDB" id="A0AA39ZT66"/>
<evidence type="ECO:0008006" key="3">
    <source>
        <dbReference type="Google" id="ProtNLM"/>
    </source>
</evidence>
<dbReference type="SUPFAM" id="SSF52151">
    <property type="entry name" value="FabD/lysophospholipase-like"/>
    <property type="match status" value="1"/>
</dbReference>
<name>A0AA39ZT66_9PEZI</name>
<dbReference type="GeneID" id="85323842"/>
<proteinExistence type="predicted"/>
<dbReference type="Gene3D" id="3.40.1090.10">
    <property type="entry name" value="Cytosolic phospholipase A2 catalytic domain"/>
    <property type="match status" value="1"/>
</dbReference>
<protein>
    <recommendedName>
        <fullName evidence="3">PNPLA domain-containing protein</fullName>
    </recommendedName>
</protein>
<dbReference type="InterPro" id="IPR016035">
    <property type="entry name" value="Acyl_Trfase/lysoPLipase"/>
</dbReference>
<reference evidence="1" key="1">
    <citation type="submission" date="2023-06" db="EMBL/GenBank/DDBJ databases">
        <title>Genome-scale phylogeny and comparative genomics of the fungal order Sordariales.</title>
        <authorList>
            <consortium name="Lawrence Berkeley National Laboratory"/>
            <person name="Hensen N."/>
            <person name="Bonometti L."/>
            <person name="Westerberg I."/>
            <person name="Brannstrom I.O."/>
            <person name="Guillou S."/>
            <person name="Cros-Aarteil S."/>
            <person name="Calhoun S."/>
            <person name="Haridas S."/>
            <person name="Kuo A."/>
            <person name="Mondo S."/>
            <person name="Pangilinan J."/>
            <person name="Riley R."/>
            <person name="LaButti K."/>
            <person name="Andreopoulos B."/>
            <person name="Lipzen A."/>
            <person name="Chen C."/>
            <person name="Yanf M."/>
            <person name="Daum C."/>
            <person name="Ng V."/>
            <person name="Clum A."/>
            <person name="Steindorff A."/>
            <person name="Ohm R."/>
            <person name="Martin F."/>
            <person name="Silar P."/>
            <person name="Natvig D."/>
            <person name="Lalanne C."/>
            <person name="Gautier V."/>
            <person name="Ament-velasquez S.L."/>
            <person name="Kruys A."/>
            <person name="Hutchinson M.I."/>
            <person name="Powell A.J."/>
            <person name="Barry K."/>
            <person name="Miller A.N."/>
            <person name="Grigoriev I.V."/>
            <person name="Debuchy R."/>
            <person name="Gladieux P."/>
            <person name="Thoren M.H."/>
            <person name="Johannesson H."/>
        </authorList>
    </citation>
    <scope>NUCLEOTIDE SEQUENCE</scope>
    <source>
        <strain evidence="1">SMH2392-1A</strain>
    </source>
</reference>
<keyword evidence="2" id="KW-1185">Reference proteome</keyword>
<evidence type="ECO:0000313" key="1">
    <source>
        <dbReference type="EMBL" id="KAK0703246.1"/>
    </source>
</evidence>
<gene>
    <name evidence="1" type="ORF">B0T26DRAFT_680951</name>
</gene>
<dbReference type="Proteomes" id="UP001172101">
    <property type="component" value="Unassembled WGS sequence"/>
</dbReference>
<sequence>MAWSFSYAGTSRRAVILAFTVIAKGQFQGRFDAGGLEHAVKEILRDRRLGPKIRSWHAVQHTRHTMCLASYGSPHSDNSDLLDSTTTWQACRATSAATTFFDPIAIGPFGEEFVDGARTTR</sequence>
<dbReference type="EMBL" id="JAUIRO010000008">
    <property type="protein sequence ID" value="KAK0703246.1"/>
    <property type="molecule type" value="Genomic_DNA"/>
</dbReference>
<evidence type="ECO:0000313" key="2">
    <source>
        <dbReference type="Proteomes" id="UP001172101"/>
    </source>
</evidence>
<organism evidence="1 2">
    <name type="scientific">Lasiosphaeria miniovina</name>
    <dbReference type="NCBI Taxonomy" id="1954250"/>
    <lineage>
        <taxon>Eukaryota</taxon>
        <taxon>Fungi</taxon>
        <taxon>Dikarya</taxon>
        <taxon>Ascomycota</taxon>
        <taxon>Pezizomycotina</taxon>
        <taxon>Sordariomycetes</taxon>
        <taxon>Sordariomycetidae</taxon>
        <taxon>Sordariales</taxon>
        <taxon>Lasiosphaeriaceae</taxon>
        <taxon>Lasiosphaeria</taxon>
    </lineage>
</organism>